<dbReference type="PANTHER" id="PTHR40055:SF1">
    <property type="entry name" value="TRANSCRIPTIONAL REGULATOR YGIV-RELATED"/>
    <property type="match status" value="1"/>
</dbReference>
<dbReference type="SUPFAM" id="SSF46689">
    <property type="entry name" value="Homeodomain-like"/>
    <property type="match status" value="2"/>
</dbReference>
<dbReference type="SMART" id="SM00342">
    <property type="entry name" value="HTH_ARAC"/>
    <property type="match status" value="1"/>
</dbReference>
<dbReference type="InterPro" id="IPR011256">
    <property type="entry name" value="Reg_factor_effector_dom_sf"/>
</dbReference>
<dbReference type="GO" id="GO:0003700">
    <property type="term" value="F:DNA-binding transcription factor activity"/>
    <property type="evidence" value="ECO:0007669"/>
    <property type="project" value="InterPro"/>
</dbReference>
<evidence type="ECO:0000259" key="3">
    <source>
        <dbReference type="PROSITE" id="PS01124"/>
    </source>
</evidence>
<dbReference type="STRING" id="1159016.SAMN02927937_02737"/>
<gene>
    <name evidence="4" type="ORF">SAMN02927937_02737</name>
</gene>
<dbReference type="PROSITE" id="PS01124">
    <property type="entry name" value="HTH_ARAC_FAMILY_2"/>
    <property type="match status" value="1"/>
</dbReference>
<dbReference type="Pfam" id="PF06445">
    <property type="entry name" value="GyrI-like"/>
    <property type="match status" value="1"/>
</dbReference>
<dbReference type="PANTHER" id="PTHR40055">
    <property type="entry name" value="TRANSCRIPTIONAL REGULATOR YGIV-RELATED"/>
    <property type="match status" value="1"/>
</dbReference>
<proteinExistence type="predicted"/>
<sequence length="302" mass="35268">MNPNEKNKIHYIERLNKVFDYIDENIDAQLNLDDLAKVSHFSKFHFSRIFIALVGETPFKFIQRIRLERANYLLRLKPKAKITEIAFECGFNDLAVFSRQFTLHFNISPTAFKKQNIQQSNIHQTSSFKAKYFCSELKIYRDMEQLVEANIRSLPEKTIAYIKHIGSYRQNADIYEKLFNQLYDWAGKNSLLKHHPESIVIHYDDPEITPEDKQRMNVCITVPEDTEVNGSIGKTTIPSGKYYVAKFKLKPQEIPMAWNWIYGEGVPSIGYHPIDKIPYQVYPEPPKEGILTIVFCIPVKKN</sequence>
<keyword evidence="2" id="KW-0804">Transcription</keyword>
<dbReference type="Proteomes" id="UP000199634">
    <property type="component" value="Unassembled WGS sequence"/>
</dbReference>
<protein>
    <submittedName>
        <fullName evidence="4">AraC family transcriptional regulator</fullName>
    </submittedName>
</protein>
<reference evidence="4 5" key="1">
    <citation type="submission" date="2016-10" db="EMBL/GenBank/DDBJ databases">
        <authorList>
            <person name="de Groot N.N."/>
        </authorList>
    </citation>
    <scope>NUCLEOTIDE SEQUENCE [LARGE SCALE GENOMIC DNA]</scope>
    <source>
        <strain evidence="4 5">CGMCC 1.10825</strain>
    </source>
</reference>
<organism evidence="4 5">
    <name type="scientific">Paenimyroides marinum</name>
    <dbReference type="NCBI Taxonomy" id="1159016"/>
    <lineage>
        <taxon>Bacteria</taxon>
        <taxon>Pseudomonadati</taxon>
        <taxon>Bacteroidota</taxon>
        <taxon>Flavobacteriia</taxon>
        <taxon>Flavobacteriales</taxon>
        <taxon>Flavobacteriaceae</taxon>
        <taxon>Paenimyroides</taxon>
    </lineage>
</organism>
<dbReference type="SMART" id="SM00871">
    <property type="entry name" value="AraC_E_bind"/>
    <property type="match status" value="1"/>
</dbReference>
<dbReference type="InterPro" id="IPR018060">
    <property type="entry name" value="HTH_AraC"/>
</dbReference>
<keyword evidence="1" id="KW-0805">Transcription regulation</keyword>
<evidence type="ECO:0000256" key="1">
    <source>
        <dbReference type="ARBA" id="ARBA00023015"/>
    </source>
</evidence>
<feature type="domain" description="HTH araC/xylS-type" evidence="3">
    <location>
        <begin position="16"/>
        <end position="115"/>
    </location>
</feature>
<keyword evidence="5" id="KW-1185">Reference proteome</keyword>
<dbReference type="InterPro" id="IPR050908">
    <property type="entry name" value="SmbC-like"/>
</dbReference>
<dbReference type="SUPFAM" id="SSF55136">
    <property type="entry name" value="Probable bacterial effector-binding domain"/>
    <property type="match status" value="1"/>
</dbReference>
<dbReference type="EMBL" id="FNXE01000059">
    <property type="protein sequence ID" value="SEI01421.1"/>
    <property type="molecule type" value="Genomic_DNA"/>
</dbReference>
<dbReference type="GO" id="GO:0043565">
    <property type="term" value="F:sequence-specific DNA binding"/>
    <property type="evidence" value="ECO:0007669"/>
    <property type="project" value="InterPro"/>
</dbReference>
<dbReference type="Gene3D" id="1.10.10.60">
    <property type="entry name" value="Homeodomain-like"/>
    <property type="match status" value="2"/>
</dbReference>
<dbReference type="AlphaFoldDB" id="A0A1H6MIE1"/>
<dbReference type="InterPro" id="IPR029442">
    <property type="entry name" value="GyrI-like"/>
</dbReference>
<accession>A0A1H6MIE1</accession>
<dbReference type="InterPro" id="IPR010499">
    <property type="entry name" value="AraC_E-bd"/>
</dbReference>
<dbReference type="InterPro" id="IPR009057">
    <property type="entry name" value="Homeodomain-like_sf"/>
</dbReference>
<dbReference type="Gene3D" id="3.20.80.10">
    <property type="entry name" value="Regulatory factor, effector binding domain"/>
    <property type="match status" value="1"/>
</dbReference>
<dbReference type="Pfam" id="PF12833">
    <property type="entry name" value="HTH_18"/>
    <property type="match status" value="1"/>
</dbReference>
<name>A0A1H6MIE1_9FLAO</name>
<evidence type="ECO:0000256" key="2">
    <source>
        <dbReference type="ARBA" id="ARBA00023163"/>
    </source>
</evidence>
<dbReference type="RefSeq" id="WP_091102402.1">
    <property type="nucleotide sequence ID" value="NZ_FNXE01000059.1"/>
</dbReference>
<evidence type="ECO:0000313" key="4">
    <source>
        <dbReference type="EMBL" id="SEI01421.1"/>
    </source>
</evidence>
<evidence type="ECO:0000313" key="5">
    <source>
        <dbReference type="Proteomes" id="UP000199634"/>
    </source>
</evidence>
<dbReference type="OrthoDB" id="9816011at2"/>